<feature type="repeat" description="Solcar" evidence="9">
    <location>
        <begin position="183"/>
        <end position="269"/>
    </location>
</feature>
<dbReference type="PROSITE" id="PS50920">
    <property type="entry name" value="SOLCAR"/>
    <property type="match status" value="3"/>
</dbReference>
<name>A0A0L0SJB5_ALLM3</name>
<evidence type="ECO:0000256" key="6">
    <source>
        <dbReference type="ARBA" id="ARBA00022989"/>
    </source>
</evidence>
<keyword evidence="8 9" id="KW-0472">Membrane</keyword>
<dbReference type="Proteomes" id="UP000054350">
    <property type="component" value="Unassembled WGS sequence"/>
</dbReference>
<dbReference type="PRINTS" id="PR00926">
    <property type="entry name" value="MITOCARRIER"/>
</dbReference>
<protein>
    <recommendedName>
        <fullName evidence="14">Mitoferrin</fullName>
    </recommendedName>
</protein>
<keyword evidence="6" id="KW-1133">Transmembrane helix</keyword>
<reference evidence="12 13" key="1">
    <citation type="submission" date="2009-11" db="EMBL/GenBank/DDBJ databases">
        <title>Annotation of Allomyces macrogynus ATCC 38327.</title>
        <authorList>
            <consortium name="The Broad Institute Genome Sequencing Platform"/>
            <person name="Russ C."/>
            <person name="Cuomo C."/>
            <person name="Burger G."/>
            <person name="Gray M.W."/>
            <person name="Holland P.W.H."/>
            <person name="King N."/>
            <person name="Lang F.B.F."/>
            <person name="Roger A.J."/>
            <person name="Ruiz-Trillo I."/>
            <person name="Young S.K."/>
            <person name="Zeng Q."/>
            <person name="Gargeya S."/>
            <person name="Fitzgerald M."/>
            <person name="Haas B."/>
            <person name="Abouelleil A."/>
            <person name="Alvarado L."/>
            <person name="Arachchi H.M."/>
            <person name="Berlin A."/>
            <person name="Chapman S.B."/>
            <person name="Gearin G."/>
            <person name="Goldberg J."/>
            <person name="Griggs A."/>
            <person name="Gujja S."/>
            <person name="Hansen M."/>
            <person name="Heiman D."/>
            <person name="Howarth C."/>
            <person name="Larimer J."/>
            <person name="Lui A."/>
            <person name="MacDonald P.J.P."/>
            <person name="McCowen C."/>
            <person name="Montmayeur A."/>
            <person name="Murphy C."/>
            <person name="Neiman D."/>
            <person name="Pearson M."/>
            <person name="Priest M."/>
            <person name="Roberts A."/>
            <person name="Saif S."/>
            <person name="Shea T."/>
            <person name="Sisk P."/>
            <person name="Stolte C."/>
            <person name="Sykes S."/>
            <person name="Wortman J."/>
            <person name="Nusbaum C."/>
            <person name="Birren B."/>
        </authorList>
    </citation>
    <scope>NUCLEOTIDE SEQUENCE [LARGE SCALE GENOMIC DNA]</scope>
    <source>
        <strain evidence="12 13">ATCC 38327</strain>
    </source>
</reference>
<keyword evidence="7" id="KW-0496">Mitochondrion</keyword>
<evidence type="ECO:0000313" key="13">
    <source>
        <dbReference type="Proteomes" id="UP000054350"/>
    </source>
</evidence>
<dbReference type="AlphaFoldDB" id="A0A0L0SJB5"/>
<dbReference type="InterPro" id="IPR002067">
    <property type="entry name" value="MCP"/>
</dbReference>
<dbReference type="STRING" id="578462.A0A0L0SJB5"/>
<comment type="similarity">
    <text evidence="2 10">Belongs to the mitochondrial carrier (TC 2.A.29) family.</text>
</comment>
<keyword evidence="5" id="KW-0677">Repeat</keyword>
<dbReference type="GO" id="GO:0015093">
    <property type="term" value="F:ferrous iron transmembrane transporter activity"/>
    <property type="evidence" value="ECO:0007669"/>
    <property type="project" value="TreeGrafter"/>
</dbReference>
<evidence type="ECO:0000313" key="12">
    <source>
        <dbReference type="EMBL" id="KNE62593.1"/>
    </source>
</evidence>
<gene>
    <name evidence="12" type="ORF">AMAG_07795</name>
</gene>
<dbReference type="InterPro" id="IPR023395">
    <property type="entry name" value="MCP_dom_sf"/>
</dbReference>
<evidence type="ECO:0000256" key="4">
    <source>
        <dbReference type="ARBA" id="ARBA00022692"/>
    </source>
</evidence>
<dbReference type="PANTHER" id="PTHR45758:SF4">
    <property type="entry name" value="MITOFERRIN-1"/>
    <property type="match status" value="1"/>
</dbReference>
<dbReference type="InterPro" id="IPR018108">
    <property type="entry name" value="MCP_transmembrane"/>
</dbReference>
<keyword evidence="4 9" id="KW-0812">Transmembrane</keyword>
<evidence type="ECO:0000256" key="10">
    <source>
        <dbReference type="RuleBase" id="RU000488"/>
    </source>
</evidence>
<evidence type="ECO:0000256" key="7">
    <source>
        <dbReference type="ARBA" id="ARBA00023128"/>
    </source>
</evidence>
<keyword evidence="3 10" id="KW-0813">Transport</keyword>
<proteinExistence type="inferred from homology"/>
<dbReference type="SUPFAM" id="SSF103506">
    <property type="entry name" value="Mitochondrial carrier"/>
    <property type="match status" value="1"/>
</dbReference>
<dbReference type="OrthoDB" id="43906at2759"/>
<reference evidence="13" key="2">
    <citation type="submission" date="2009-11" db="EMBL/GenBank/DDBJ databases">
        <title>The Genome Sequence of Allomyces macrogynus strain ATCC 38327.</title>
        <authorList>
            <consortium name="The Broad Institute Genome Sequencing Platform"/>
            <person name="Russ C."/>
            <person name="Cuomo C."/>
            <person name="Shea T."/>
            <person name="Young S.K."/>
            <person name="Zeng Q."/>
            <person name="Koehrsen M."/>
            <person name="Haas B."/>
            <person name="Borodovsky M."/>
            <person name="Guigo R."/>
            <person name="Alvarado L."/>
            <person name="Berlin A."/>
            <person name="Borenstein D."/>
            <person name="Chen Z."/>
            <person name="Engels R."/>
            <person name="Freedman E."/>
            <person name="Gellesch M."/>
            <person name="Goldberg J."/>
            <person name="Griggs A."/>
            <person name="Gujja S."/>
            <person name="Heiman D."/>
            <person name="Hepburn T."/>
            <person name="Howarth C."/>
            <person name="Jen D."/>
            <person name="Larson L."/>
            <person name="Lewis B."/>
            <person name="Mehta T."/>
            <person name="Park D."/>
            <person name="Pearson M."/>
            <person name="Roberts A."/>
            <person name="Saif S."/>
            <person name="Shenoy N."/>
            <person name="Sisk P."/>
            <person name="Stolte C."/>
            <person name="Sykes S."/>
            <person name="Walk T."/>
            <person name="White J."/>
            <person name="Yandava C."/>
            <person name="Burger G."/>
            <person name="Gray M.W."/>
            <person name="Holland P.W.H."/>
            <person name="King N."/>
            <person name="Lang F.B.F."/>
            <person name="Roger A.J."/>
            <person name="Ruiz-Trillo I."/>
            <person name="Lander E."/>
            <person name="Nusbaum C."/>
        </authorList>
    </citation>
    <scope>NUCLEOTIDE SEQUENCE [LARGE SCALE GENOMIC DNA]</scope>
    <source>
        <strain evidence="13">ATCC 38327</strain>
    </source>
</reference>
<dbReference type="GO" id="GO:0048250">
    <property type="term" value="P:iron import into the mitochondrion"/>
    <property type="evidence" value="ECO:0007669"/>
    <property type="project" value="TreeGrafter"/>
</dbReference>
<feature type="repeat" description="Solcar" evidence="9">
    <location>
        <begin position="276"/>
        <end position="367"/>
    </location>
</feature>
<dbReference type="OMA" id="AYECSKE"/>
<dbReference type="VEuPathDB" id="FungiDB:AMAG_07795"/>
<evidence type="ECO:0000256" key="5">
    <source>
        <dbReference type="ARBA" id="ARBA00022737"/>
    </source>
</evidence>
<evidence type="ECO:0000256" key="3">
    <source>
        <dbReference type="ARBA" id="ARBA00022448"/>
    </source>
</evidence>
<evidence type="ECO:0000256" key="2">
    <source>
        <dbReference type="ARBA" id="ARBA00006375"/>
    </source>
</evidence>
<evidence type="ECO:0000256" key="9">
    <source>
        <dbReference type="PROSITE-ProRule" id="PRU00282"/>
    </source>
</evidence>
<dbReference type="GO" id="GO:0031966">
    <property type="term" value="C:mitochondrial membrane"/>
    <property type="evidence" value="ECO:0007669"/>
    <property type="project" value="UniProtKB-SubCell"/>
</dbReference>
<dbReference type="EMBL" id="GG745340">
    <property type="protein sequence ID" value="KNE62593.1"/>
    <property type="molecule type" value="Genomic_DNA"/>
</dbReference>
<evidence type="ECO:0008006" key="14">
    <source>
        <dbReference type="Google" id="ProtNLM"/>
    </source>
</evidence>
<organism evidence="12 13">
    <name type="scientific">Allomyces macrogynus (strain ATCC 38327)</name>
    <name type="common">Allomyces javanicus var. macrogynus</name>
    <dbReference type="NCBI Taxonomy" id="578462"/>
    <lineage>
        <taxon>Eukaryota</taxon>
        <taxon>Fungi</taxon>
        <taxon>Fungi incertae sedis</taxon>
        <taxon>Blastocladiomycota</taxon>
        <taxon>Blastocladiomycetes</taxon>
        <taxon>Blastocladiales</taxon>
        <taxon>Blastocladiaceae</taxon>
        <taxon>Allomyces</taxon>
    </lineage>
</organism>
<comment type="subcellular location">
    <subcellularLocation>
        <location evidence="1">Mitochondrion membrane</location>
        <topology evidence="1">Multi-pass membrane protein</topology>
    </subcellularLocation>
</comment>
<evidence type="ECO:0000256" key="11">
    <source>
        <dbReference type="SAM" id="MobiDB-lite"/>
    </source>
</evidence>
<keyword evidence="13" id="KW-1185">Reference proteome</keyword>
<dbReference type="PANTHER" id="PTHR45758">
    <property type="entry name" value="MITOFERRIN-1-RELATED"/>
    <property type="match status" value="1"/>
</dbReference>
<evidence type="ECO:0000256" key="1">
    <source>
        <dbReference type="ARBA" id="ARBA00004225"/>
    </source>
</evidence>
<dbReference type="Pfam" id="PF00153">
    <property type="entry name" value="Mito_carr"/>
    <property type="match status" value="3"/>
</dbReference>
<dbReference type="eggNOG" id="KOG0760">
    <property type="taxonomic scope" value="Eukaryota"/>
</dbReference>
<dbReference type="Gene3D" id="1.50.40.10">
    <property type="entry name" value="Mitochondrial carrier domain"/>
    <property type="match status" value="1"/>
</dbReference>
<evidence type="ECO:0000256" key="8">
    <source>
        <dbReference type="ARBA" id="ARBA00023136"/>
    </source>
</evidence>
<accession>A0A0L0SJB5</accession>
<feature type="repeat" description="Solcar" evidence="9">
    <location>
        <begin position="60"/>
        <end position="166"/>
    </location>
</feature>
<sequence>MPLDPLLPATMSPATSPHPACPSPCAAAPAPHRHVPLVAHSPSEAGAATDPDYEALPDTAGPVAHMVAGALAGITEHTVMYPVDAIKTRLQMLAPQRAVAAAVASGNGAAILAAGPPQYAGTAEAFARIASTEGLRSLWRGVSSVVVGAGPAHALYFATYEYFKGLALTMQAAGSGSASTDVIDPMWAAGAGATATVLQDALMNPFDVCKQRMQAFSGAQYRSLLHCATTLVRNEGFFRAFYTSYPTTLSMSIPYQSLHFATYEAVSEAINPDHVYDPRAHMAAGATAGALAAAVTTPLDVAKTLLQTQGESPDPAIRAARGMRDAVRLVFQREGYRGFAKGWAPRVLSHMPATAICWTTYEYFKYFVSYSSAANDEMPARSTL</sequence>
<feature type="region of interest" description="Disordered" evidence="11">
    <location>
        <begin position="1"/>
        <end position="20"/>
    </location>
</feature>